<evidence type="ECO:0000259" key="3">
    <source>
        <dbReference type="PROSITE" id="PS51000"/>
    </source>
</evidence>
<dbReference type="InterPro" id="IPR057727">
    <property type="entry name" value="WCX_dom"/>
</dbReference>
<feature type="domain" description="HTH deoR-type" evidence="3">
    <location>
        <begin position="2"/>
        <end position="57"/>
    </location>
</feature>
<dbReference type="InterPro" id="IPR013196">
    <property type="entry name" value="HTH_11"/>
</dbReference>
<evidence type="ECO:0000256" key="2">
    <source>
        <dbReference type="ARBA" id="ARBA00023163"/>
    </source>
</evidence>
<protein>
    <submittedName>
        <fullName evidence="4">DNA-binding transcriptional regulator YafY</fullName>
    </submittedName>
</protein>
<dbReference type="GO" id="GO:0003677">
    <property type="term" value="F:DNA binding"/>
    <property type="evidence" value="ECO:0007669"/>
    <property type="project" value="UniProtKB-KW"/>
</dbReference>
<keyword evidence="2" id="KW-0804">Transcription</keyword>
<dbReference type="PROSITE" id="PS51000">
    <property type="entry name" value="HTH_DEOR_2"/>
    <property type="match status" value="1"/>
</dbReference>
<dbReference type="InterPro" id="IPR026881">
    <property type="entry name" value="WYL_dom"/>
</dbReference>
<dbReference type="PANTHER" id="PTHR34580">
    <property type="match status" value="1"/>
</dbReference>
<dbReference type="PIRSF" id="PIRSF016838">
    <property type="entry name" value="PafC"/>
    <property type="match status" value="1"/>
</dbReference>
<evidence type="ECO:0000313" key="4">
    <source>
        <dbReference type="EMBL" id="MDQ0371441.1"/>
    </source>
</evidence>
<dbReference type="SUPFAM" id="SSF46785">
    <property type="entry name" value="Winged helix' DNA-binding domain"/>
    <property type="match status" value="1"/>
</dbReference>
<dbReference type="PROSITE" id="PS52050">
    <property type="entry name" value="WYL"/>
    <property type="match status" value="1"/>
</dbReference>
<reference evidence="4 5" key="1">
    <citation type="submission" date="2023-07" db="EMBL/GenBank/DDBJ databases">
        <title>Sequencing the genomes of 1000 actinobacteria strains.</title>
        <authorList>
            <person name="Klenk H.-P."/>
        </authorList>
    </citation>
    <scope>NUCLEOTIDE SEQUENCE [LARGE SCALE GENOMIC DNA]</scope>
    <source>
        <strain evidence="4 5">DSM 44709</strain>
    </source>
</reference>
<keyword evidence="5" id="KW-1185">Reference proteome</keyword>
<dbReference type="InterPro" id="IPR036388">
    <property type="entry name" value="WH-like_DNA-bd_sf"/>
</dbReference>
<name>A0AAE3W8J6_9ACTN</name>
<proteinExistence type="predicted"/>
<dbReference type="Pfam" id="PF25583">
    <property type="entry name" value="WCX"/>
    <property type="match status" value="1"/>
</dbReference>
<dbReference type="InterPro" id="IPR001034">
    <property type="entry name" value="DeoR_HTH"/>
</dbReference>
<accession>A0AAE3W8J6</accession>
<keyword evidence="1" id="KW-0805">Transcription regulation</keyword>
<dbReference type="InterPro" id="IPR051534">
    <property type="entry name" value="CBASS_pafABC_assoc_protein"/>
</dbReference>
<evidence type="ECO:0000313" key="5">
    <source>
        <dbReference type="Proteomes" id="UP001240236"/>
    </source>
</evidence>
<dbReference type="PANTHER" id="PTHR34580:SF1">
    <property type="entry name" value="PROTEIN PAFC"/>
    <property type="match status" value="1"/>
</dbReference>
<sequence>MRASRMMSLLLHLQVRGQATGAELARLLEVSERTVQRDAEALAASGVPIRSTRGPAGGYRLDGGYRTRLTGMGLDEAGALAFLGLAGPADDLGLGSLLEGARVKLWAGLTGAARDRAMSTAARFHLDPVRFFGTPEPVPCLSALARAVWSDRRARIVYTVRSGETATREIDPLGLVLAAGVWYLVALRDGARRTYRVSRVRSVDELPAPVRRPHDFDLAETWTAARAELERERTAVEVTLRIAAHALGRLRETLPVHGHDRLPATIAADPVEVTVPYESVEWAFTALLGLGAAVEVLGPPRLRERIAAELRAAAGHYPAGGATG</sequence>
<dbReference type="InterPro" id="IPR028349">
    <property type="entry name" value="PafC-like"/>
</dbReference>
<dbReference type="Pfam" id="PF13280">
    <property type="entry name" value="WYL"/>
    <property type="match status" value="1"/>
</dbReference>
<dbReference type="AlphaFoldDB" id="A0AAE3W8J6"/>
<dbReference type="Gene3D" id="1.10.10.10">
    <property type="entry name" value="Winged helix-like DNA-binding domain superfamily/Winged helix DNA-binding domain"/>
    <property type="match status" value="1"/>
</dbReference>
<gene>
    <name evidence="4" type="ORF">J2S42_008110</name>
</gene>
<dbReference type="EMBL" id="JAUSUZ010000001">
    <property type="protein sequence ID" value="MDQ0371441.1"/>
    <property type="molecule type" value="Genomic_DNA"/>
</dbReference>
<comment type="caution">
    <text evidence="4">The sequence shown here is derived from an EMBL/GenBank/DDBJ whole genome shotgun (WGS) entry which is preliminary data.</text>
</comment>
<dbReference type="Pfam" id="PF08279">
    <property type="entry name" value="HTH_11"/>
    <property type="match status" value="1"/>
</dbReference>
<dbReference type="InterPro" id="IPR036390">
    <property type="entry name" value="WH_DNA-bd_sf"/>
</dbReference>
<keyword evidence="4" id="KW-0238">DNA-binding</keyword>
<evidence type="ECO:0000256" key="1">
    <source>
        <dbReference type="ARBA" id="ARBA00023015"/>
    </source>
</evidence>
<dbReference type="GO" id="GO:0003700">
    <property type="term" value="F:DNA-binding transcription factor activity"/>
    <property type="evidence" value="ECO:0007669"/>
    <property type="project" value="InterPro"/>
</dbReference>
<dbReference type="RefSeq" id="WP_307248222.1">
    <property type="nucleotide sequence ID" value="NZ_JAUSUZ010000001.1"/>
</dbReference>
<dbReference type="Proteomes" id="UP001240236">
    <property type="component" value="Unassembled WGS sequence"/>
</dbReference>
<organism evidence="4 5">
    <name type="scientific">Catenuloplanes indicus</name>
    <dbReference type="NCBI Taxonomy" id="137267"/>
    <lineage>
        <taxon>Bacteria</taxon>
        <taxon>Bacillati</taxon>
        <taxon>Actinomycetota</taxon>
        <taxon>Actinomycetes</taxon>
        <taxon>Micromonosporales</taxon>
        <taxon>Micromonosporaceae</taxon>
        <taxon>Catenuloplanes</taxon>
    </lineage>
</organism>